<dbReference type="Proteomes" id="UP000661025">
    <property type="component" value="Unassembled WGS sequence"/>
</dbReference>
<evidence type="ECO:0000259" key="4">
    <source>
        <dbReference type="PROSITE" id="PS51118"/>
    </source>
</evidence>
<dbReference type="RefSeq" id="WP_192359662.1">
    <property type="nucleotide sequence ID" value="NZ_CP119182.1"/>
</dbReference>
<feature type="domain" description="HTH hxlR-type" evidence="4">
    <location>
        <begin position="14"/>
        <end position="114"/>
    </location>
</feature>
<dbReference type="Pfam" id="PF01638">
    <property type="entry name" value="HxlR"/>
    <property type="match status" value="1"/>
</dbReference>
<evidence type="ECO:0000256" key="2">
    <source>
        <dbReference type="ARBA" id="ARBA00023125"/>
    </source>
</evidence>
<reference evidence="5" key="1">
    <citation type="submission" date="2020-09" db="EMBL/GenBank/DDBJ databases">
        <title>Streptomyces canutascabiei sp. nov., which causes potato common scab and is distributed across the world.</title>
        <authorList>
            <person name="Nguyen H.P."/>
            <person name="Weisberg A.J."/>
            <person name="Chang J.H."/>
            <person name="Clarke C.R."/>
        </authorList>
    </citation>
    <scope>NUCLEOTIDE SEQUENCE</scope>
    <source>
        <strain evidence="5">ID-01-6.2a</strain>
    </source>
</reference>
<evidence type="ECO:0000313" key="6">
    <source>
        <dbReference type="Proteomes" id="UP000661025"/>
    </source>
</evidence>
<organism evidence="5 6">
    <name type="scientific">Streptomyces caniscabiei</name>
    <dbReference type="NCBI Taxonomy" id="2746961"/>
    <lineage>
        <taxon>Bacteria</taxon>
        <taxon>Bacillati</taxon>
        <taxon>Actinomycetota</taxon>
        <taxon>Actinomycetes</taxon>
        <taxon>Kitasatosporales</taxon>
        <taxon>Streptomycetaceae</taxon>
        <taxon>Streptomyces</taxon>
    </lineage>
</organism>
<dbReference type="EMBL" id="JACYXT010000001">
    <property type="protein sequence ID" value="MBD9722483.1"/>
    <property type="molecule type" value="Genomic_DNA"/>
</dbReference>
<dbReference type="SUPFAM" id="SSF46785">
    <property type="entry name" value="Winged helix' DNA-binding domain"/>
    <property type="match status" value="1"/>
</dbReference>
<sequence>MPQLPAFDVMTATCPSRTSLARIANKWTAMVVIALSADRTRMRFRDLRATVDGISSKVLTETLRDLERDGLVTRHMYAEVPPRVEYELTPLGRTLHAPIHALGLWAEEHMAEVLAARERFDTRQGP</sequence>
<dbReference type="InterPro" id="IPR002577">
    <property type="entry name" value="HTH_HxlR"/>
</dbReference>
<keyword evidence="2" id="KW-0238">DNA-binding</keyword>
<keyword evidence="3" id="KW-0804">Transcription</keyword>
<keyword evidence="1" id="KW-0805">Transcription regulation</keyword>
<dbReference type="InterPro" id="IPR036390">
    <property type="entry name" value="WH_DNA-bd_sf"/>
</dbReference>
<name>A0A927L4K6_9ACTN</name>
<dbReference type="PANTHER" id="PTHR33204">
    <property type="entry name" value="TRANSCRIPTIONAL REGULATOR, MARR FAMILY"/>
    <property type="match status" value="1"/>
</dbReference>
<dbReference type="GeneID" id="79928676"/>
<dbReference type="AlphaFoldDB" id="A0A927L4K6"/>
<protein>
    <submittedName>
        <fullName evidence="5">Helix-turn-helix transcriptional regulator</fullName>
    </submittedName>
</protein>
<evidence type="ECO:0000256" key="3">
    <source>
        <dbReference type="ARBA" id="ARBA00023163"/>
    </source>
</evidence>
<dbReference type="InterPro" id="IPR036388">
    <property type="entry name" value="WH-like_DNA-bd_sf"/>
</dbReference>
<dbReference type="PANTHER" id="PTHR33204:SF39">
    <property type="entry name" value="TRANSCRIPTIONAL REGULATORY PROTEIN"/>
    <property type="match status" value="1"/>
</dbReference>
<evidence type="ECO:0000256" key="1">
    <source>
        <dbReference type="ARBA" id="ARBA00023015"/>
    </source>
</evidence>
<accession>A0A927L4K6</accession>
<proteinExistence type="predicted"/>
<dbReference type="GO" id="GO:0003677">
    <property type="term" value="F:DNA binding"/>
    <property type="evidence" value="ECO:0007669"/>
    <property type="project" value="UniProtKB-KW"/>
</dbReference>
<dbReference type="PROSITE" id="PS51118">
    <property type="entry name" value="HTH_HXLR"/>
    <property type="match status" value="1"/>
</dbReference>
<gene>
    <name evidence="5" type="ORF">IHE70_04340</name>
</gene>
<comment type="caution">
    <text evidence="5">The sequence shown here is derived from an EMBL/GenBank/DDBJ whole genome shotgun (WGS) entry which is preliminary data.</text>
</comment>
<dbReference type="Gene3D" id="1.10.10.10">
    <property type="entry name" value="Winged helix-like DNA-binding domain superfamily/Winged helix DNA-binding domain"/>
    <property type="match status" value="1"/>
</dbReference>
<evidence type="ECO:0000313" key="5">
    <source>
        <dbReference type="EMBL" id="MBD9722483.1"/>
    </source>
</evidence>